<protein>
    <recommendedName>
        <fullName evidence="3">CYTH domain-containing protein</fullName>
    </recommendedName>
</protein>
<dbReference type="InterPro" id="IPR033469">
    <property type="entry name" value="CYTH-like_dom_sf"/>
</dbReference>
<dbReference type="Proteomes" id="UP001575652">
    <property type="component" value="Unassembled WGS sequence"/>
</dbReference>
<proteinExistence type="predicted"/>
<dbReference type="SUPFAM" id="SSF55154">
    <property type="entry name" value="CYTH-like phosphatases"/>
    <property type="match status" value="1"/>
</dbReference>
<evidence type="ECO:0000313" key="1">
    <source>
        <dbReference type="EMBL" id="MFB0833280.1"/>
    </source>
</evidence>
<gene>
    <name evidence="1" type="ORF">ACETWP_01655</name>
</gene>
<name>A0ABV4UIF0_9MICC</name>
<dbReference type="RefSeq" id="WP_373970440.1">
    <property type="nucleotide sequence ID" value="NZ_JBHDLJ010000001.1"/>
</dbReference>
<evidence type="ECO:0000313" key="2">
    <source>
        <dbReference type="Proteomes" id="UP001575652"/>
    </source>
</evidence>
<accession>A0ABV4UIF0</accession>
<dbReference type="EMBL" id="JBHDLJ010000001">
    <property type="protein sequence ID" value="MFB0833280.1"/>
    <property type="molecule type" value="Genomic_DNA"/>
</dbReference>
<reference evidence="1 2" key="1">
    <citation type="submission" date="2024-09" db="EMBL/GenBank/DDBJ databases">
        <authorList>
            <person name="Salinas-Garcia M.A."/>
            <person name="Prieme A."/>
        </authorList>
    </citation>
    <scope>NUCLEOTIDE SEQUENCE [LARGE SCALE GENOMIC DNA]</scope>
    <source>
        <strain evidence="1 2">DSM 21081</strain>
    </source>
</reference>
<dbReference type="Gene3D" id="2.40.320.10">
    <property type="entry name" value="Hypothetical Protein Pfu-838710-001"/>
    <property type="match status" value="1"/>
</dbReference>
<keyword evidence="2" id="KW-1185">Reference proteome</keyword>
<organism evidence="1 2">
    <name type="scientific">Arthrobacter halodurans</name>
    <dbReference type="NCBI Taxonomy" id="516699"/>
    <lineage>
        <taxon>Bacteria</taxon>
        <taxon>Bacillati</taxon>
        <taxon>Actinomycetota</taxon>
        <taxon>Actinomycetes</taxon>
        <taxon>Micrococcales</taxon>
        <taxon>Micrococcaceae</taxon>
        <taxon>Arthrobacter</taxon>
    </lineage>
</organism>
<comment type="caution">
    <text evidence="1">The sequence shown here is derived from an EMBL/GenBank/DDBJ whole genome shotgun (WGS) entry which is preliminary data.</text>
</comment>
<evidence type="ECO:0008006" key="3">
    <source>
        <dbReference type="Google" id="ProtNLM"/>
    </source>
</evidence>
<sequence length="256" mass="28193">MTNSSPRLISDDLAKVLELARASDSIELKLTLPERAYRSAAAALGVDPLDAQLRQVFFFDTPDLRLDAAGVVVRARRVRDRDDTVIKLRPVVPSDLPADLRRSPELVVEVDTMPGGYVCSATLKHRLTSPDVASVVAGRVPLRKIFSKAQRAFFLEHAPDGVALEDLSILGPILVLKLKFQPEGTSQKYVAEMWIYPDGTRVVELSTKCLPGEIITIALEARAFLEGKGIPLSGEQQTKTRTALQFFSKELQDLQS</sequence>